<dbReference type="InterPro" id="IPR003500">
    <property type="entry name" value="RpiB_LacA_LacB"/>
</dbReference>
<dbReference type="PANTHER" id="PTHR43732:SF1">
    <property type="entry name" value="RIBOSE 5-PHOSPHATE ISOMERASE"/>
    <property type="match status" value="1"/>
</dbReference>
<evidence type="ECO:0000256" key="3">
    <source>
        <dbReference type="SAM" id="MobiDB-lite"/>
    </source>
</evidence>
<sequence length="166" mass="17843">MKIALSNDHAGFILKPFVLQHLRAAGHHVVDVGTQNDEPVDFPVMTQSVTSLVVSHDVDRGILVCGSGVGASIAANKVRGIRAAVIHDTFAARQSVEHDDVNVACLGAWIIGERIAADVLDAFLGARFDDTEDVRRRVAQITELEADSSNPALNGRKEPADRTELN</sequence>
<dbReference type="NCBIfam" id="TIGR00689">
    <property type="entry name" value="rpiB_lacA_lacB"/>
    <property type="match status" value="1"/>
</dbReference>
<dbReference type="InterPro" id="IPR051812">
    <property type="entry name" value="SPI_LacAB/RpiB"/>
</dbReference>
<dbReference type="InterPro" id="IPR036569">
    <property type="entry name" value="RpiB_LacA_LacB_sf"/>
</dbReference>
<keyword evidence="2 4" id="KW-0413">Isomerase</keyword>
<dbReference type="Pfam" id="PF02502">
    <property type="entry name" value="LacAB_rpiB"/>
    <property type="match status" value="1"/>
</dbReference>
<dbReference type="GO" id="GO:0004751">
    <property type="term" value="F:ribose-5-phosphate isomerase activity"/>
    <property type="evidence" value="ECO:0007669"/>
    <property type="project" value="UniProtKB-EC"/>
</dbReference>
<organism evidence="4 5">
    <name type="scientific">Subtercola frigoramans</name>
    <dbReference type="NCBI Taxonomy" id="120298"/>
    <lineage>
        <taxon>Bacteria</taxon>
        <taxon>Bacillati</taxon>
        <taxon>Actinomycetota</taxon>
        <taxon>Actinomycetes</taxon>
        <taxon>Micrococcales</taxon>
        <taxon>Microbacteriaceae</taxon>
        <taxon>Subtercola</taxon>
    </lineage>
</organism>
<protein>
    <submittedName>
        <fullName evidence="4">Ribose 5-phosphate isomerase B</fullName>
        <ecNumber evidence="4">5.3.1.6</ecNumber>
    </submittedName>
</protein>
<dbReference type="PANTHER" id="PTHR43732">
    <property type="entry name" value="RIBOSE 5-PHOSPHATE ISOMERASE-RELATED"/>
    <property type="match status" value="1"/>
</dbReference>
<dbReference type="SUPFAM" id="SSF89623">
    <property type="entry name" value="Ribose/Galactose isomerase RpiB/AlsB"/>
    <property type="match status" value="1"/>
</dbReference>
<gene>
    <name evidence="4" type="ORF">JOE66_000917</name>
</gene>
<name>A0ABS2L2H9_9MICO</name>
<evidence type="ECO:0000313" key="5">
    <source>
        <dbReference type="Proteomes" id="UP000776164"/>
    </source>
</evidence>
<feature type="region of interest" description="Disordered" evidence="3">
    <location>
        <begin position="146"/>
        <end position="166"/>
    </location>
</feature>
<dbReference type="Gene3D" id="3.40.1400.10">
    <property type="entry name" value="Sugar-phosphate isomerase, RpiB/LacA/LacB"/>
    <property type="match status" value="1"/>
</dbReference>
<dbReference type="PIRSF" id="PIRSF005384">
    <property type="entry name" value="RpiB_LacA_B"/>
    <property type="match status" value="1"/>
</dbReference>
<reference evidence="4 5" key="1">
    <citation type="submission" date="2021-01" db="EMBL/GenBank/DDBJ databases">
        <title>Sequencing the genomes of 1000 actinobacteria strains.</title>
        <authorList>
            <person name="Klenk H.-P."/>
        </authorList>
    </citation>
    <scope>NUCLEOTIDE SEQUENCE [LARGE SCALE GENOMIC DNA]</scope>
    <source>
        <strain evidence="4 5">DSM 13057</strain>
    </source>
</reference>
<evidence type="ECO:0000256" key="1">
    <source>
        <dbReference type="ARBA" id="ARBA00008754"/>
    </source>
</evidence>
<proteinExistence type="inferred from homology"/>
<dbReference type="EMBL" id="JAFBBU010000001">
    <property type="protein sequence ID" value="MBM7471283.1"/>
    <property type="molecule type" value="Genomic_DNA"/>
</dbReference>
<dbReference type="Proteomes" id="UP000776164">
    <property type="component" value="Unassembled WGS sequence"/>
</dbReference>
<dbReference type="RefSeq" id="WP_205107158.1">
    <property type="nucleotide sequence ID" value="NZ_BAAAHT010000013.1"/>
</dbReference>
<evidence type="ECO:0000256" key="2">
    <source>
        <dbReference type="ARBA" id="ARBA00023235"/>
    </source>
</evidence>
<comment type="similarity">
    <text evidence="1">Belongs to the LacAB/RpiB family.</text>
</comment>
<dbReference type="NCBIfam" id="NF004051">
    <property type="entry name" value="PRK05571.1"/>
    <property type="match status" value="1"/>
</dbReference>
<feature type="compositionally biased region" description="Basic and acidic residues" evidence="3">
    <location>
        <begin position="155"/>
        <end position="166"/>
    </location>
</feature>
<keyword evidence="5" id="KW-1185">Reference proteome</keyword>
<dbReference type="EC" id="5.3.1.6" evidence="4"/>
<comment type="caution">
    <text evidence="4">The sequence shown here is derived from an EMBL/GenBank/DDBJ whole genome shotgun (WGS) entry which is preliminary data.</text>
</comment>
<evidence type="ECO:0000313" key="4">
    <source>
        <dbReference type="EMBL" id="MBM7471283.1"/>
    </source>
</evidence>
<accession>A0ABS2L2H9</accession>